<evidence type="ECO:0000313" key="1">
    <source>
        <dbReference type="EMBL" id="MCA2015278.1"/>
    </source>
</evidence>
<dbReference type="RefSeq" id="WP_225249683.1">
    <property type="nucleotide sequence ID" value="NZ_JAIWIU010000024.1"/>
</dbReference>
<comment type="caution">
    <text evidence="1">The sequence shown here is derived from an EMBL/GenBank/DDBJ whole genome shotgun (WGS) entry which is preliminary data.</text>
</comment>
<reference evidence="2" key="1">
    <citation type="submission" date="2023-07" db="EMBL/GenBank/DDBJ databases">
        <title>Molecular identification of indigenous halophilic bacteria isolated from red sea cost, biodegradation of synthetic dyes and assessment of degraded metabolite toxicity.</title>
        <authorList>
            <person name="Chaieb K."/>
            <person name="Altayb H.N."/>
        </authorList>
    </citation>
    <scope>NUCLEOTIDE SEQUENCE [LARGE SCALE GENOMIC DNA]</scope>
    <source>
        <strain evidence="2">K20</strain>
    </source>
</reference>
<protein>
    <submittedName>
        <fullName evidence="1">Uncharacterized protein</fullName>
    </submittedName>
</protein>
<evidence type="ECO:0000313" key="2">
    <source>
        <dbReference type="Proteomes" id="UP001199044"/>
    </source>
</evidence>
<sequence length="76" mass="8672">MNSLKHLFSAIMDDLSELSLFKDKPAGHIRLTCGVYALESAPWPTLVDEYLKSGELVRVLEDWIAPFKGYYRLSKP</sequence>
<dbReference type="Proteomes" id="UP001199044">
    <property type="component" value="Unassembled WGS sequence"/>
</dbReference>
<gene>
    <name evidence="1" type="ORF">LDJ79_04090</name>
</gene>
<dbReference type="EMBL" id="JAIWIU010000024">
    <property type="protein sequence ID" value="MCA2015278.1"/>
    <property type="molecule type" value="Genomic_DNA"/>
</dbReference>
<name>A0ABS7YHX4_9VIBR</name>
<keyword evidence="2" id="KW-1185">Reference proteome</keyword>
<proteinExistence type="predicted"/>
<accession>A0ABS7YHX4</accession>
<organism evidence="1 2">
    <name type="scientific">Vibrio tritonius</name>
    <dbReference type="NCBI Taxonomy" id="1435069"/>
    <lineage>
        <taxon>Bacteria</taxon>
        <taxon>Pseudomonadati</taxon>
        <taxon>Pseudomonadota</taxon>
        <taxon>Gammaproteobacteria</taxon>
        <taxon>Vibrionales</taxon>
        <taxon>Vibrionaceae</taxon>
        <taxon>Vibrio</taxon>
    </lineage>
</organism>